<evidence type="ECO:0000256" key="7">
    <source>
        <dbReference type="ARBA" id="ARBA00023136"/>
    </source>
</evidence>
<comment type="similarity">
    <text evidence="2">Belongs to the fimbrial export usher family.</text>
</comment>
<dbReference type="KEGG" id="aviv:LF296_07320"/>
<reference evidence="11" key="2">
    <citation type="submission" date="2023-02" db="EMBL/GenBank/DDBJ databases">
        <authorList>
            <person name="Huang Y."/>
            <person name="Zhang Y."/>
            <person name="Zhang T."/>
            <person name="Wang J."/>
        </authorList>
    </citation>
    <scope>NUCLEOTIDE SEQUENCE</scope>
    <source>
        <strain evidence="11">KJ-1</strain>
    </source>
</reference>
<protein>
    <submittedName>
        <fullName evidence="11">Fimbrial biogenesis outer membrane usher protein</fullName>
    </submittedName>
</protein>
<evidence type="ECO:0000259" key="9">
    <source>
        <dbReference type="Pfam" id="PF13953"/>
    </source>
</evidence>
<evidence type="ECO:0000256" key="8">
    <source>
        <dbReference type="ARBA" id="ARBA00023237"/>
    </source>
</evidence>
<dbReference type="PANTHER" id="PTHR30451">
    <property type="entry name" value="OUTER MEMBRANE USHER PROTEIN"/>
    <property type="match status" value="1"/>
</dbReference>
<evidence type="ECO:0000256" key="3">
    <source>
        <dbReference type="ARBA" id="ARBA00022448"/>
    </source>
</evidence>
<dbReference type="InterPro" id="IPR037224">
    <property type="entry name" value="PapC_N_sf"/>
</dbReference>
<keyword evidence="3" id="KW-0813">Transport</keyword>
<dbReference type="AlphaFoldDB" id="A0AAJ6NLK2"/>
<sequence>MLKKHTSYRLLKRHICYTLASGIVTMTVPMLVHAEDSVKAPAVEAEFDSSFLIGDAQKIDISRFKYGNPVLPGEYNIDVYINGQWFGKRRIVFRATEQNQNAFTCFTANSLLEYGVKQDVLASRISAASPNACHKIEEWIEDAYYDFDTSRLRIDISIPQVALQKNAQGYVDPSIWDRGVNAGFLSYSGSAYKIFNRLNDNNQETTNAFMALTAGMNIAGWQLRHNGQWQWQDGVQNQLESKKQKKSTYDATSTYLQRAFPTYRGVLTAGDSFTNGELFDSFGYRGLDFSSDDRMLPNSMLGYAPRIRGNAKTNAKVEIRQQGQLIYQTTVAPGNFEINDLYPTGFGGELEVSVIESNGEVQKFGVPYASVVQMLRPGLSRYSLTAGQFRDKEIDLDPWVTQGKYQIGINNYITGYAGAQLAEKYAAVLLGSAFATPIGAVSFDVTHSEADFEKQGSQTGQSFRLSYSKLISPTNTNLTLAAYRYSTENFYKLRDALLVRDLEDKGINTYAVGKQRSEFQITLNQGLPEGWGNIYAVGSWNDYWNRNETSRQYQVGYSNSYHGLTYGLSATNRQIEYGSNNQTRDTEYLMTLSFPINFRKNSVIVNATQSQTNRTVGMSGMVGDRFSYGSSFSHEDRNNPSLNVNARYRTNFATVGGSYSIADTYQQTMLSVSGNIVAHDQGVLFGPEQGQTMVLVYAPDAAGAKVNNTAGLSINQSGYAVIPYVTPYRLNDITLDPQNMSTNVELEETSQRIAPYAGAIAKVDFSTKKGYAIYIDTKTETGENLPFAAQVFNAQDEAIGIVAQGSMVYLRTQEPQGNLYVKWGNEANEQCHFNYDVTAQLSNDQQSMIMTEAVCK</sequence>
<keyword evidence="7" id="KW-0472">Membrane</keyword>
<dbReference type="GO" id="GO:0015473">
    <property type="term" value="F:fimbrial usher porin activity"/>
    <property type="evidence" value="ECO:0007669"/>
    <property type="project" value="InterPro"/>
</dbReference>
<feature type="domain" description="PapC-like C-terminal" evidence="9">
    <location>
        <begin position="775"/>
        <end position="838"/>
    </location>
</feature>
<evidence type="ECO:0000259" key="10">
    <source>
        <dbReference type="Pfam" id="PF13954"/>
    </source>
</evidence>
<dbReference type="InterPro" id="IPR000015">
    <property type="entry name" value="Fimb_usher"/>
</dbReference>
<dbReference type="Gene3D" id="3.10.20.410">
    <property type="match status" value="1"/>
</dbReference>
<evidence type="ECO:0000256" key="1">
    <source>
        <dbReference type="ARBA" id="ARBA00004571"/>
    </source>
</evidence>
<dbReference type="FunFam" id="2.60.40.3110:FF:000001">
    <property type="entry name" value="Putative fimbrial outer membrane usher"/>
    <property type="match status" value="1"/>
</dbReference>
<gene>
    <name evidence="11" type="ORF">LF296_07320</name>
</gene>
<dbReference type="PANTHER" id="PTHR30451:SF20">
    <property type="entry name" value="FIMBRIAE USHER"/>
    <property type="match status" value="1"/>
</dbReference>
<dbReference type="Pfam" id="PF00577">
    <property type="entry name" value="Usher"/>
    <property type="match status" value="1"/>
</dbReference>
<keyword evidence="8" id="KW-0998">Cell outer membrane</keyword>
<dbReference type="Gene3D" id="2.60.40.2610">
    <property type="entry name" value="Outer membrane usher protein FimD, plug domain"/>
    <property type="match status" value="1"/>
</dbReference>
<feature type="domain" description="PapC N-terminal" evidence="10">
    <location>
        <begin position="46"/>
        <end position="189"/>
    </location>
</feature>
<keyword evidence="6" id="KW-0732">Signal</keyword>
<dbReference type="InterPro" id="IPR042186">
    <property type="entry name" value="FimD_plug_dom"/>
</dbReference>
<dbReference type="SUPFAM" id="SSF141729">
    <property type="entry name" value="FimD N-terminal domain-like"/>
    <property type="match status" value="1"/>
</dbReference>
<dbReference type="InterPro" id="IPR025885">
    <property type="entry name" value="PapC_N"/>
</dbReference>
<dbReference type="InterPro" id="IPR025949">
    <property type="entry name" value="PapC-like_C"/>
</dbReference>
<accession>A0AAJ6NLK2</accession>
<dbReference type="Gene3D" id="2.60.40.3110">
    <property type="match status" value="1"/>
</dbReference>
<dbReference type="Pfam" id="PF13954">
    <property type="entry name" value="PapC_N"/>
    <property type="match status" value="1"/>
</dbReference>
<evidence type="ECO:0000313" key="11">
    <source>
        <dbReference type="EMBL" id="WDZ52577.1"/>
    </source>
</evidence>
<keyword evidence="4" id="KW-1134">Transmembrane beta strand</keyword>
<evidence type="ECO:0000313" key="12">
    <source>
        <dbReference type="Proteomes" id="UP001199528"/>
    </source>
</evidence>
<evidence type="ECO:0000256" key="4">
    <source>
        <dbReference type="ARBA" id="ARBA00022452"/>
    </source>
</evidence>
<dbReference type="Pfam" id="PF13953">
    <property type="entry name" value="PapC_C"/>
    <property type="match status" value="1"/>
</dbReference>
<reference evidence="11" key="1">
    <citation type="journal article" date="2022" name="Front Environ Sci">
        <title>Complete genome sequence analysis of a novel alkane-degrading bacterial strain, Acinetobacter vivianii KJ-1, and its diesel degradation ability.</title>
        <authorList>
            <person name="Zhang Y."/>
            <person name="Song F."/>
            <person name="Wang J."/>
            <person name="Zhao Q."/>
            <person name="Zheng L."/>
            <person name="Wang Z."/>
            <person name="Zhang X."/>
            <person name="Gao Y."/>
            <person name="Chen G."/>
            <person name="Huang Y."/>
        </authorList>
    </citation>
    <scope>NUCLEOTIDE SEQUENCE</scope>
    <source>
        <strain evidence="11">KJ-1</strain>
    </source>
</reference>
<comment type="subcellular location">
    <subcellularLocation>
        <location evidence="1">Cell outer membrane</location>
        <topology evidence="1">Multi-pass membrane protein</topology>
    </subcellularLocation>
</comment>
<evidence type="ECO:0000256" key="6">
    <source>
        <dbReference type="ARBA" id="ARBA00022729"/>
    </source>
</evidence>
<proteinExistence type="inferred from homology"/>
<dbReference type="EMBL" id="CP085083">
    <property type="protein sequence ID" value="WDZ52577.1"/>
    <property type="molecule type" value="Genomic_DNA"/>
</dbReference>
<dbReference type="GO" id="GO:0009297">
    <property type="term" value="P:pilus assembly"/>
    <property type="evidence" value="ECO:0007669"/>
    <property type="project" value="InterPro"/>
</dbReference>
<keyword evidence="5" id="KW-0812">Transmembrane</keyword>
<evidence type="ECO:0000256" key="2">
    <source>
        <dbReference type="ARBA" id="ARBA00008064"/>
    </source>
</evidence>
<organism evidence="11 12">
    <name type="scientific">Acinetobacter vivianii</name>
    <dbReference type="NCBI Taxonomy" id="1776742"/>
    <lineage>
        <taxon>Bacteria</taxon>
        <taxon>Pseudomonadati</taxon>
        <taxon>Pseudomonadota</taxon>
        <taxon>Gammaproteobacteria</taxon>
        <taxon>Moraxellales</taxon>
        <taxon>Moraxellaceae</taxon>
        <taxon>Acinetobacter</taxon>
    </lineage>
</organism>
<name>A0AAJ6NLK2_9GAMM</name>
<dbReference type="InterPro" id="IPR043142">
    <property type="entry name" value="PapC-like_C_sf"/>
</dbReference>
<dbReference type="Gene3D" id="2.60.40.2070">
    <property type="match status" value="1"/>
</dbReference>
<dbReference type="GO" id="GO:0009279">
    <property type="term" value="C:cell outer membrane"/>
    <property type="evidence" value="ECO:0007669"/>
    <property type="project" value="UniProtKB-SubCell"/>
</dbReference>
<evidence type="ECO:0000256" key="5">
    <source>
        <dbReference type="ARBA" id="ARBA00022692"/>
    </source>
</evidence>
<dbReference type="Proteomes" id="UP001199528">
    <property type="component" value="Chromosome"/>
</dbReference>
<dbReference type="RefSeq" id="WP_272655913.1">
    <property type="nucleotide sequence ID" value="NZ_CP085083.1"/>
</dbReference>